<keyword evidence="8 12" id="KW-0133">Cell shape</keyword>
<evidence type="ECO:0000259" key="14">
    <source>
        <dbReference type="Pfam" id="PF01225"/>
    </source>
</evidence>
<feature type="binding site" evidence="12">
    <location>
        <position position="191"/>
    </location>
    <ligand>
        <name>UDP-N-acetyl-alpha-D-muramoyl-L-alanyl-D-glutamate</name>
        <dbReference type="ChEBI" id="CHEBI:83900"/>
    </ligand>
</feature>
<feature type="modified residue" description="N6-carboxylysine" evidence="12">
    <location>
        <position position="223"/>
    </location>
</feature>
<comment type="subcellular location">
    <subcellularLocation>
        <location evidence="12 13">Cytoplasm</location>
    </subcellularLocation>
</comment>
<evidence type="ECO:0000256" key="10">
    <source>
        <dbReference type="ARBA" id="ARBA00023306"/>
    </source>
</evidence>
<dbReference type="NCBIfam" id="TIGR01085">
    <property type="entry name" value="murE"/>
    <property type="match status" value="1"/>
</dbReference>
<evidence type="ECO:0000256" key="4">
    <source>
        <dbReference type="ARBA" id="ARBA00022598"/>
    </source>
</evidence>
<keyword evidence="10 12" id="KW-0131">Cell cycle</keyword>
<evidence type="ECO:0000256" key="12">
    <source>
        <dbReference type="HAMAP-Rule" id="MF_00208"/>
    </source>
</evidence>
<comment type="function">
    <text evidence="12">Catalyzes the addition of meso-diaminopimelic acid to the nucleotide precursor UDP-N-acetylmuramoyl-L-alanyl-D-glutamate (UMAG) in the biosynthesis of bacterial cell-wall peptidoglycan.</text>
</comment>
<dbReference type="Gene3D" id="3.40.1190.10">
    <property type="entry name" value="Mur-like, catalytic domain"/>
    <property type="match status" value="1"/>
</dbReference>
<comment type="caution">
    <text evidence="12">Lacks conserved residue(s) required for the propagation of feature annotation.</text>
</comment>
<comment type="similarity">
    <text evidence="2 12">Belongs to the MurCDEF family. MurE subfamily.</text>
</comment>
<dbReference type="Pfam" id="PF01225">
    <property type="entry name" value="Mur_ligase"/>
    <property type="match status" value="1"/>
</dbReference>
<dbReference type="InterPro" id="IPR035911">
    <property type="entry name" value="MurE/MurF_N"/>
</dbReference>
<protein>
    <recommendedName>
        <fullName evidence="12">UDP-N-acetylmuramoyl-L-alanyl-D-glutamate--2,6-diaminopimelate ligase</fullName>
        <ecNumber evidence="12">6.3.2.13</ecNumber>
    </recommendedName>
    <alternativeName>
        <fullName evidence="12">Meso-A2pm-adding enzyme</fullName>
    </alternativeName>
    <alternativeName>
        <fullName evidence="12">Meso-diaminopimelate-adding enzyme</fullName>
    </alternativeName>
    <alternativeName>
        <fullName evidence="12">UDP-MurNAc-L-Ala-D-Glu:meso-diaminopimelate ligase</fullName>
    </alternativeName>
    <alternativeName>
        <fullName evidence="12">UDP-MurNAc-tripeptide synthetase</fullName>
    </alternativeName>
    <alternativeName>
        <fullName evidence="12">UDP-N-acetylmuramyl-tripeptide synthetase</fullName>
    </alternativeName>
</protein>
<feature type="binding site" evidence="12">
    <location>
        <position position="31"/>
    </location>
    <ligand>
        <name>UDP-N-acetyl-alpha-D-muramoyl-L-alanyl-D-glutamate</name>
        <dbReference type="ChEBI" id="CHEBI:83900"/>
    </ligand>
</feature>
<evidence type="ECO:0000256" key="11">
    <source>
        <dbReference type="ARBA" id="ARBA00023316"/>
    </source>
</evidence>
<dbReference type="InterPro" id="IPR013221">
    <property type="entry name" value="Mur_ligase_cen"/>
</dbReference>
<keyword evidence="11 12" id="KW-0961">Cell wall biogenesis/degradation</keyword>
<keyword evidence="7 12" id="KW-0067">ATP-binding</keyword>
<evidence type="ECO:0000256" key="5">
    <source>
        <dbReference type="ARBA" id="ARBA00022618"/>
    </source>
</evidence>
<feature type="short sequence motif" description="Meso-diaminopimelate recognition motif" evidence="12">
    <location>
        <begin position="412"/>
        <end position="415"/>
    </location>
</feature>
<proteinExistence type="inferred from homology"/>
<dbReference type="SUPFAM" id="SSF53244">
    <property type="entry name" value="MurD-like peptide ligases, peptide-binding domain"/>
    <property type="match status" value="1"/>
</dbReference>
<keyword evidence="5 12" id="KW-0132">Cell division</keyword>
<dbReference type="Gene3D" id="3.40.1390.10">
    <property type="entry name" value="MurE/MurF, N-terminal domain"/>
    <property type="match status" value="1"/>
</dbReference>
<dbReference type="PROSITE" id="PS01011">
    <property type="entry name" value="FOLYLPOLYGLU_SYNT_1"/>
    <property type="match status" value="1"/>
</dbReference>
<feature type="domain" description="Mur ligase C-terminal" evidence="15">
    <location>
        <begin position="339"/>
        <end position="469"/>
    </location>
</feature>
<evidence type="ECO:0000256" key="1">
    <source>
        <dbReference type="ARBA" id="ARBA00004752"/>
    </source>
</evidence>
<feature type="binding site" evidence="12">
    <location>
        <begin position="412"/>
        <end position="415"/>
    </location>
    <ligand>
        <name>meso-2,6-diaminopimelate</name>
        <dbReference type="ChEBI" id="CHEBI:57791"/>
    </ligand>
</feature>
<dbReference type="Gene3D" id="3.90.190.20">
    <property type="entry name" value="Mur ligase, C-terminal domain"/>
    <property type="match status" value="1"/>
</dbReference>
<evidence type="ECO:0000259" key="15">
    <source>
        <dbReference type="Pfam" id="PF02875"/>
    </source>
</evidence>
<dbReference type="RefSeq" id="WP_345589665.1">
    <property type="nucleotide sequence ID" value="NZ_BAABJG010000021.1"/>
</dbReference>
<dbReference type="GO" id="GO:0008765">
    <property type="term" value="F:UDP-N-acetylmuramoylalanyl-D-glutamate-2,6-diaminopimelate ligase activity"/>
    <property type="evidence" value="ECO:0007669"/>
    <property type="project" value="UniProtKB-EC"/>
</dbReference>
<comment type="catalytic activity">
    <reaction evidence="12">
        <text>UDP-N-acetyl-alpha-D-muramoyl-L-alanyl-D-glutamate + meso-2,6-diaminopimelate + ATP = UDP-N-acetyl-alpha-D-muramoyl-L-alanyl-gamma-D-glutamyl-meso-2,6-diaminopimelate + ADP + phosphate + H(+)</text>
        <dbReference type="Rhea" id="RHEA:23676"/>
        <dbReference type="ChEBI" id="CHEBI:15378"/>
        <dbReference type="ChEBI" id="CHEBI:30616"/>
        <dbReference type="ChEBI" id="CHEBI:43474"/>
        <dbReference type="ChEBI" id="CHEBI:57791"/>
        <dbReference type="ChEBI" id="CHEBI:83900"/>
        <dbReference type="ChEBI" id="CHEBI:83905"/>
        <dbReference type="ChEBI" id="CHEBI:456216"/>
        <dbReference type="EC" id="6.3.2.13"/>
    </reaction>
</comment>
<evidence type="ECO:0000259" key="16">
    <source>
        <dbReference type="Pfam" id="PF08245"/>
    </source>
</evidence>
<keyword evidence="12" id="KW-0460">Magnesium</keyword>
<comment type="caution">
    <text evidence="17">The sequence shown here is derived from an EMBL/GenBank/DDBJ whole genome shotgun (WGS) entry which is preliminary data.</text>
</comment>
<dbReference type="InterPro" id="IPR000713">
    <property type="entry name" value="Mur_ligase_N"/>
</dbReference>
<evidence type="ECO:0000313" key="17">
    <source>
        <dbReference type="EMBL" id="MFD1221438.1"/>
    </source>
</evidence>
<dbReference type="SUPFAM" id="SSF63418">
    <property type="entry name" value="MurE/MurF N-terminal domain"/>
    <property type="match status" value="1"/>
</dbReference>
<sequence>MQLQELTAHLFDVLHIEGDRTVKISGIQMDSRRVGPGDLFVCVPGIDGFLEDRHHYASAAAAQGAAAFVVEREVEVDDTIPRVYVKNARYALAVLSAHFYGYPSSELKVIGITGTNGKTTTSYIIDHLLRDQGLNTGMMGSIVTRIGDEVATFGTNTQEPPDLQRNLRRMADAQADFCVMEVSSQGLDMGRVIGTRFRTAVFTNLTQDHLDYHLTMEAYREVKGRFFARLGNAAGPDSSFAVLNADDEASDYFRRQTAAQIITYGIREEADVKANDIRLTAGGTECTVSFRGSHAQVRLPLVGLFNVYNMLAAFSALLIEGIPLSSLAEGIKTMKPVIGRLESVDAGQPFSVFVDYAHTPDGLEEALKAIKEFTRGRLITVFGCGGDRDRAKRPVMGAIAARYSDKIILTSDNPRYENPDTIMLDIRKGLQQARYAEERYEMIADRKDGIGRAIQWAAHGDVVVIAGKGHEQYQVIGGETQPFDDRKAVLEALSERRSRGMEKGEGH</sequence>
<dbReference type="InterPro" id="IPR004101">
    <property type="entry name" value="Mur_ligase_C"/>
</dbReference>
<feature type="binding site" evidence="12">
    <location>
        <position position="467"/>
    </location>
    <ligand>
        <name>meso-2,6-diaminopimelate</name>
        <dbReference type="ChEBI" id="CHEBI:57791"/>
    </ligand>
</feature>
<dbReference type="PANTHER" id="PTHR23135:SF4">
    <property type="entry name" value="UDP-N-ACETYLMURAMOYL-L-ALANYL-D-GLUTAMATE--2,6-DIAMINOPIMELATE LIGASE MURE HOMOLOG, CHLOROPLASTIC"/>
    <property type="match status" value="1"/>
</dbReference>
<evidence type="ECO:0000256" key="13">
    <source>
        <dbReference type="RuleBase" id="RU004135"/>
    </source>
</evidence>
<evidence type="ECO:0000256" key="6">
    <source>
        <dbReference type="ARBA" id="ARBA00022741"/>
    </source>
</evidence>
<comment type="cofactor">
    <cofactor evidence="12">
        <name>Mg(2+)</name>
        <dbReference type="ChEBI" id="CHEBI:18420"/>
    </cofactor>
</comment>
<comment type="PTM">
    <text evidence="12">Carboxylation is probably crucial for Mg(2+) binding and, consequently, for the gamma-phosphate positioning of ATP.</text>
</comment>
<name>A0ABW3UKS3_9BACL</name>
<evidence type="ECO:0000256" key="7">
    <source>
        <dbReference type="ARBA" id="ARBA00022840"/>
    </source>
</evidence>
<feature type="binding site" evidence="12">
    <location>
        <position position="183"/>
    </location>
    <ligand>
        <name>UDP-N-acetyl-alpha-D-muramoyl-L-alanyl-D-glutamate</name>
        <dbReference type="ChEBI" id="CHEBI:83900"/>
    </ligand>
</feature>
<dbReference type="Proteomes" id="UP001597180">
    <property type="component" value="Unassembled WGS sequence"/>
</dbReference>
<dbReference type="InterPro" id="IPR036615">
    <property type="entry name" value="Mur_ligase_C_dom_sf"/>
</dbReference>
<gene>
    <name evidence="12" type="primary">murE</name>
    <name evidence="17" type="ORF">ACFQ4B_15025</name>
</gene>
<feature type="binding site" evidence="12">
    <location>
        <position position="471"/>
    </location>
    <ligand>
        <name>meso-2,6-diaminopimelate</name>
        <dbReference type="ChEBI" id="CHEBI:57791"/>
    </ligand>
</feature>
<keyword evidence="18" id="KW-1185">Reference proteome</keyword>
<keyword evidence="3 12" id="KW-0963">Cytoplasm</keyword>
<reference evidence="18" key="1">
    <citation type="journal article" date="2019" name="Int. J. Syst. Evol. Microbiol.">
        <title>The Global Catalogue of Microorganisms (GCM) 10K type strain sequencing project: providing services to taxonomists for standard genome sequencing and annotation.</title>
        <authorList>
            <consortium name="The Broad Institute Genomics Platform"/>
            <consortium name="The Broad Institute Genome Sequencing Center for Infectious Disease"/>
            <person name="Wu L."/>
            <person name="Ma J."/>
        </authorList>
    </citation>
    <scope>NUCLEOTIDE SEQUENCE [LARGE SCALE GENOMIC DNA]</scope>
    <source>
        <strain evidence="18">CCUG 53270</strain>
    </source>
</reference>
<organism evidence="17 18">
    <name type="scientific">Paenibacillus vulneris</name>
    <dbReference type="NCBI Taxonomy" id="1133364"/>
    <lineage>
        <taxon>Bacteria</taxon>
        <taxon>Bacillati</taxon>
        <taxon>Bacillota</taxon>
        <taxon>Bacilli</taxon>
        <taxon>Bacillales</taxon>
        <taxon>Paenibacillaceae</taxon>
        <taxon>Paenibacillus</taxon>
    </lineage>
</organism>
<evidence type="ECO:0000256" key="3">
    <source>
        <dbReference type="ARBA" id="ARBA00022490"/>
    </source>
</evidence>
<evidence type="ECO:0000256" key="8">
    <source>
        <dbReference type="ARBA" id="ARBA00022960"/>
    </source>
</evidence>
<dbReference type="NCBIfam" id="NF001124">
    <property type="entry name" value="PRK00139.1-2"/>
    <property type="match status" value="1"/>
</dbReference>
<feature type="domain" description="Mur ligase central" evidence="16">
    <location>
        <begin position="112"/>
        <end position="316"/>
    </location>
</feature>
<evidence type="ECO:0000313" key="18">
    <source>
        <dbReference type="Proteomes" id="UP001597180"/>
    </source>
</evidence>
<dbReference type="InterPro" id="IPR005761">
    <property type="entry name" value="UDP-N-AcMur-Glu-dNH2Pim_ligase"/>
</dbReference>
<dbReference type="EC" id="6.3.2.13" evidence="12"/>
<dbReference type="InterPro" id="IPR036565">
    <property type="entry name" value="Mur-like_cat_sf"/>
</dbReference>
<accession>A0ABW3UKS3</accession>
<dbReference type="Pfam" id="PF02875">
    <property type="entry name" value="Mur_ligase_C"/>
    <property type="match status" value="1"/>
</dbReference>
<dbReference type="EMBL" id="JBHTLU010000015">
    <property type="protein sequence ID" value="MFD1221438.1"/>
    <property type="molecule type" value="Genomic_DNA"/>
</dbReference>
<feature type="domain" description="Mur ligase N-terminal catalytic" evidence="14">
    <location>
        <begin position="23"/>
        <end position="100"/>
    </location>
</feature>
<keyword evidence="9 12" id="KW-0573">Peptidoglycan synthesis</keyword>
<evidence type="ECO:0000256" key="9">
    <source>
        <dbReference type="ARBA" id="ARBA00022984"/>
    </source>
</evidence>
<keyword evidence="4 12" id="KW-0436">Ligase</keyword>
<dbReference type="NCBIfam" id="NF001126">
    <property type="entry name" value="PRK00139.1-4"/>
    <property type="match status" value="1"/>
</dbReference>
<dbReference type="PANTHER" id="PTHR23135">
    <property type="entry name" value="MUR LIGASE FAMILY MEMBER"/>
    <property type="match status" value="1"/>
</dbReference>
<dbReference type="SUPFAM" id="SSF53623">
    <property type="entry name" value="MurD-like peptide ligases, catalytic domain"/>
    <property type="match status" value="1"/>
</dbReference>
<feature type="binding site" evidence="12">
    <location>
        <position position="388"/>
    </location>
    <ligand>
        <name>meso-2,6-diaminopimelate</name>
        <dbReference type="ChEBI" id="CHEBI:57791"/>
    </ligand>
</feature>
<dbReference type="Pfam" id="PF08245">
    <property type="entry name" value="Mur_ligase_M"/>
    <property type="match status" value="1"/>
</dbReference>
<evidence type="ECO:0000256" key="2">
    <source>
        <dbReference type="ARBA" id="ARBA00005898"/>
    </source>
</evidence>
<dbReference type="HAMAP" id="MF_00208">
    <property type="entry name" value="MurE"/>
    <property type="match status" value="1"/>
</dbReference>
<feature type="binding site" evidence="12">
    <location>
        <begin position="114"/>
        <end position="120"/>
    </location>
    <ligand>
        <name>ATP</name>
        <dbReference type="ChEBI" id="CHEBI:30616"/>
    </ligand>
</feature>
<dbReference type="InterPro" id="IPR018109">
    <property type="entry name" value="Folylpolyglutamate_synth_CS"/>
</dbReference>
<comment type="pathway">
    <text evidence="1 12 13">Cell wall biogenesis; peptidoglycan biosynthesis.</text>
</comment>
<keyword evidence="6 12" id="KW-0547">Nucleotide-binding</keyword>